<proteinExistence type="predicted"/>
<accession>A0A6P7YMM7</accession>
<evidence type="ECO:0000259" key="2">
    <source>
        <dbReference type="Pfam" id="PF09791"/>
    </source>
</evidence>
<dbReference type="InterPro" id="IPR019180">
    <property type="entry name" value="Oxidoreductase-like_N"/>
</dbReference>
<dbReference type="GeneID" id="115473526"/>
<dbReference type="AlphaFoldDB" id="A0A6P7YMM7"/>
<evidence type="ECO:0000256" key="1">
    <source>
        <dbReference type="SAM" id="MobiDB-lite"/>
    </source>
</evidence>
<dbReference type="PANTHER" id="PTHR21193:SF3">
    <property type="entry name" value="OXIDOREDUCTASE-LIKE DOMAIN-CONTAINING PROTEIN 1"/>
    <property type="match status" value="1"/>
</dbReference>
<dbReference type="InParanoid" id="A0A6P7YMM7"/>
<dbReference type="OrthoDB" id="10064411at2759"/>
<evidence type="ECO:0000313" key="3">
    <source>
        <dbReference type="Proteomes" id="UP000515156"/>
    </source>
</evidence>
<dbReference type="KEGG" id="muo:115473526"/>
<gene>
    <name evidence="4" type="primary">OXLD1</name>
</gene>
<protein>
    <submittedName>
        <fullName evidence="4">Oxidoreductase-like domain-containing protein 1</fullName>
    </submittedName>
</protein>
<dbReference type="InterPro" id="IPR039251">
    <property type="entry name" value="OXLD1"/>
</dbReference>
<evidence type="ECO:0000313" key="4">
    <source>
        <dbReference type="RefSeq" id="XP_030064420.1"/>
    </source>
</evidence>
<dbReference type="PANTHER" id="PTHR21193">
    <property type="entry name" value="OXIDOREDUCTASE-LIKE DOMAIN-CONTAINING PROTEIN 1"/>
    <property type="match status" value="1"/>
</dbReference>
<feature type="compositionally biased region" description="Polar residues" evidence="1">
    <location>
        <begin position="67"/>
        <end position="80"/>
    </location>
</feature>
<dbReference type="RefSeq" id="XP_030064420.1">
    <property type="nucleotide sequence ID" value="XM_030208560.1"/>
</dbReference>
<sequence length="174" mass="19293">MWMASTVRGLLGTGTASLGLLVSQGLLYPWRRPPWRMPLPSSVTISNYYYCNVFGVSRSLCANSKNTTDCAEDSGTQQRNEGLEQESDSEAKHSNSVMPSEAASLPPPSLTPPTHCCMSACQNCVWIQYAEDMLQYYQDGGEKALAALEEHIQDENIKTFIKMEIKLRMKSGDT</sequence>
<keyword evidence="3" id="KW-1185">Reference proteome</keyword>
<name>A0A6P7YMM7_9AMPH</name>
<dbReference type="Pfam" id="PF09791">
    <property type="entry name" value="Oxidored-like"/>
    <property type="match status" value="1"/>
</dbReference>
<dbReference type="CTD" id="339229"/>
<organism evidence="3 4">
    <name type="scientific">Microcaecilia unicolor</name>
    <dbReference type="NCBI Taxonomy" id="1415580"/>
    <lineage>
        <taxon>Eukaryota</taxon>
        <taxon>Metazoa</taxon>
        <taxon>Chordata</taxon>
        <taxon>Craniata</taxon>
        <taxon>Vertebrata</taxon>
        <taxon>Euteleostomi</taxon>
        <taxon>Amphibia</taxon>
        <taxon>Gymnophiona</taxon>
        <taxon>Siphonopidae</taxon>
        <taxon>Microcaecilia</taxon>
    </lineage>
</organism>
<dbReference type="GO" id="GO:0005739">
    <property type="term" value="C:mitochondrion"/>
    <property type="evidence" value="ECO:0007669"/>
    <property type="project" value="TreeGrafter"/>
</dbReference>
<dbReference type="Proteomes" id="UP000515156">
    <property type="component" value="Chromosome 6"/>
</dbReference>
<feature type="region of interest" description="Disordered" evidence="1">
    <location>
        <begin position="67"/>
        <end position="107"/>
    </location>
</feature>
<reference evidence="4" key="1">
    <citation type="submission" date="2025-08" db="UniProtKB">
        <authorList>
            <consortium name="RefSeq"/>
        </authorList>
    </citation>
    <scope>IDENTIFICATION</scope>
</reference>
<feature type="domain" description="Oxidoreductase-like" evidence="2">
    <location>
        <begin position="109"/>
        <end position="138"/>
    </location>
</feature>